<organism evidence="9 10">
    <name type="scientific">Pelistega suis</name>
    <dbReference type="NCBI Taxonomy" id="1631957"/>
    <lineage>
        <taxon>Bacteria</taxon>
        <taxon>Pseudomonadati</taxon>
        <taxon>Pseudomonadota</taxon>
        <taxon>Betaproteobacteria</taxon>
        <taxon>Burkholderiales</taxon>
        <taxon>Alcaligenaceae</taxon>
        <taxon>Pelistega</taxon>
    </lineage>
</organism>
<evidence type="ECO:0000256" key="1">
    <source>
        <dbReference type="ARBA" id="ARBA00004651"/>
    </source>
</evidence>
<dbReference type="GO" id="GO:0005886">
    <property type="term" value="C:plasma membrane"/>
    <property type="evidence" value="ECO:0007669"/>
    <property type="project" value="UniProtKB-SubCell"/>
</dbReference>
<dbReference type="SUPFAM" id="SSF103473">
    <property type="entry name" value="MFS general substrate transporter"/>
    <property type="match status" value="1"/>
</dbReference>
<dbReference type="EMBL" id="JABGBN010000001">
    <property type="protein sequence ID" value="NOL50769.1"/>
    <property type="molecule type" value="Genomic_DNA"/>
</dbReference>
<evidence type="ECO:0000256" key="6">
    <source>
        <dbReference type="ARBA" id="ARBA00023136"/>
    </source>
</evidence>
<accession>A0A849NYW8</accession>
<evidence type="ECO:0000256" key="2">
    <source>
        <dbReference type="ARBA" id="ARBA00022448"/>
    </source>
</evidence>
<dbReference type="AlphaFoldDB" id="A0A849NYW8"/>
<dbReference type="CDD" id="cd06173">
    <property type="entry name" value="MFS_MefA_like"/>
    <property type="match status" value="1"/>
</dbReference>
<feature type="transmembrane region" description="Helical" evidence="7">
    <location>
        <begin position="265"/>
        <end position="284"/>
    </location>
</feature>
<keyword evidence="3" id="KW-1003">Cell membrane</keyword>
<feature type="transmembrane region" description="Helical" evidence="7">
    <location>
        <begin position="61"/>
        <end position="81"/>
    </location>
</feature>
<name>A0A849NYW8_9BURK</name>
<feature type="transmembrane region" description="Helical" evidence="7">
    <location>
        <begin position="356"/>
        <end position="379"/>
    </location>
</feature>
<keyword evidence="10" id="KW-1185">Reference proteome</keyword>
<feature type="transmembrane region" description="Helical" evidence="7">
    <location>
        <begin position="87"/>
        <end position="106"/>
    </location>
</feature>
<proteinExistence type="predicted"/>
<evidence type="ECO:0000256" key="3">
    <source>
        <dbReference type="ARBA" id="ARBA00022475"/>
    </source>
</evidence>
<evidence type="ECO:0000256" key="4">
    <source>
        <dbReference type="ARBA" id="ARBA00022692"/>
    </source>
</evidence>
<evidence type="ECO:0000256" key="5">
    <source>
        <dbReference type="ARBA" id="ARBA00022989"/>
    </source>
</evidence>
<dbReference type="PANTHER" id="PTHR43266:SF2">
    <property type="entry name" value="MAJOR FACILITATOR SUPERFAMILY (MFS) PROFILE DOMAIN-CONTAINING PROTEIN"/>
    <property type="match status" value="1"/>
</dbReference>
<dbReference type="InterPro" id="IPR036259">
    <property type="entry name" value="MFS_trans_sf"/>
</dbReference>
<protein>
    <submittedName>
        <fullName evidence="9">MFS transporter</fullName>
    </submittedName>
</protein>
<evidence type="ECO:0000313" key="10">
    <source>
        <dbReference type="Proteomes" id="UP000537862"/>
    </source>
</evidence>
<dbReference type="InterPro" id="IPR011701">
    <property type="entry name" value="MFS"/>
</dbReference>
<evidence type="ECO:0000259" key="8">
    <source>
        <dbReference type="PROSITE" id="PS50850"/>
    </source>
</evidence>
<feature type="transmembrane region" description="Helical" evidence="7">
    <location>
        <begin position="290"/>
        <end position="311"/>
    </location>
</feature>
<feature type="transmembrane region" description="Helical" evidence="7">
    <location>
        <begin position="28"/>
        <end position="49"/>
    </location>
</feature>
<dbReference type="InterPro" id="IPR020846">
    <property type="entry name" value="MFS_dom"/>
</dbReference>
<feature type="domain" description="Major facilitator superfamily (MFS) profile" evidence="8">
    <location>
        <begin position="1"/>
        <end position="176"/>
    </location>
</feature>
<evidence type="ECO:0000256" key="7">
    <source>
        <dbReference type="SAM" id="Phobius"/>
    </source>
</evidence>
<keyword evidence="6 7" id="KW-0472">Membrane</keyword>
<reference evidence="9 10" key="1">
    <citation type="submission" date="2020-05" db="EMBL/GenBank/DDBJ databases">
        <authorList>
            <person name="Niu N."/>
        </authorList>
    </citation>
    <scope>NUCLEOTIDE SEQUENCE [LARGE SCALE GENOMIC DNA]</scope>
    <source>
        <strain evidence="9 10">3340-03</strain>
    </source>
</reference>
<feature type="transmembrane region" description="Helical" evidence="7">
    <location>
        <begin position="239"/>
        <end position="258"/>
    </location>
</feature>
<sequence length="395" mass="43189">MSYTVASIAAAALPTLMTLVILDLYEALNVLGVALAARTFGFIVGAVTSGFVSDRFVHKKVLLGSTLIRLLATAILTFCIYQQLFLVLYLTILVLGIGEGIFRVAYQAMMVDMVSEDDRLAANAVNTLSMRVSLTVAPLIVTVSFLHLGGLNTLLIIVFLWVLSVLSILFVETLDTKEIKPISKLSVFQHYKEGFDEALRHRWLMAGLGALAIWLSLGFAVQQILLPVISKEELADERIIGWALGAYSFGALLGSLLLSKYNPKAYGATAFIALGIYGFVPLALITGNEWIIYMAYFAGGVGIEIFNIPWFTAMQREIPKDKMGRVSSLDFLVSYGISPLSLAVLPYFIAQFGQDVILIFCGVMTLISALAVLLVPGAWHMKEPKLSQAYSKKTH</sequence>
<feature type="transmembrane region" description="Helical" evidence="7">
    <location>
        <begin position="127"/>
        <end position="148"/>
    </location>
</feature>
<feature type="transmembrane region" description="Helical" evidence="7">
    <location>
        <begin position="203"/>
        <end position="227"/>
    </location>
</feature>
<dbReference type="Pfam" id="PF07690">
    <property type="entry name" value="MFS_1"/>
    <property type="match status" value="1"/>
</dbReference>
<evidence type="ECO:0000313" key="9">
    <source>
        <dbReference type="EMBL" id="NOL50769.1"/>
    </source>
</evidence>
<dbReference type="Gene3D" id="1.20.1250.20">
    <property type="entry name" value="MFS general substrate transporter like domains"/>
    <property type="match status" value="1"/>
</dbReference>
<dbReference type="GO" id="GO:0022857">
    <property type="term" value="F:transmembrane transporter activity"/>
    <property type="evidence" value="ECO:0007669"/>
    <property type="project" value="InterPro"/>
</dbReference>
<feature type="transmembrane region" description="Helical" evidence="7">
    <location>
        <begin position="154"/>
        <end position="174"/>
    </location>
</feature>
<gene>
    <name evidence="9" type="ORF">HKX39_01065</name>
</gene>
<keyword evidence="4 7" id="KW-0812">Transmembrane</keyword>
<keyword evidence="5 7" id="KW-1133">Transmembrane helix</keyword>
<comment type="subcellular location">
    <subcellularLocation>
        <location evidence="1">Cell membrane</location>
        <topology evidence="1">Multi-pass membrane protein</topology>
    </subcellularLocation>
</comment>
<dbReference type="Proteomes" id="UP000537862">
    <property type="component" value="Unassembled WGS sequence"/>
</dbReference>
<dbReference type="PROSITE" id="PS50850">
    <property type="entry name" value="MFS"/>
    <property type="match status" value="1"/>
</dbReference>
<dbReference type="PANTHER" id="PTHR43266">
    <property type="entry name" value="MACROLIDE-EFFLUX PROTEIN"/>
    <property type="match status" value="1"/>
</dbReference>
<keyword evidence="2" id="KW-0813">Transport</keyword>
<comment type="caution">
    <text evidence="9">The sequence shown here is derived from an EMBL/GenBank/DDBJ whole genome shotgun (WGS) entry which is preliminary data.</text>
</comment>
<feature type="transmembrane region" description="Helical" evidence="7">
    <location>
        <begin position="332"/>
        <end position="350"/>
    </location>
</feature>